<reference evidence="1 2" key="2">
    <citation type="journal article" date="2022" name="Mol. Ecol. Resour.">
        <title>The genomes of chicory, endive, great burdock and yacon provide insights into Asteraceae paleo-polyploidization history and plant inulin production.</title>
        <authorList>
            <person name="Fan W."/>
            <person name="Wang S."/>
            <person name="Wang H."/>
            <person name="Wang A."/>
            <person name="Jiang F."/>
            <person name="Liu H."/>
            <person name="Zhao H."/>
            <person name="Xu D."/>
            <person name="Zhang Y."/>
        </authorList>
    </citation>
    <scope>NUCLEOTIDE SEQUENCE [LARGE SCALE GENOMIC DNA]</scope>
    <source>
        <strain evidence="2">cv. Punajuju</strain>
        <tissue evidence="1">Leaves</tissue>
    </source>
</reference>
<evidence type="ECO:0000313" key="1">
    <source>
        <dbReference type="EMBL" id="KAI3723582.1"/>
    </source>
</evidence>
<gene>
    <name evidence="1" type="ORF">L2E82_35270</name>
</gene>
<reference evidence="2" key="1">
    <citation type="journal article" date="2022" name="Mol. Ecol. Resour.">
        <title>The genomes of chicory, endive, great burdock and yacon provide insights into Asteraceae palaeo-polyploidization history and plant inulin production.</title>
        <authorList>
            <person name="Fan W."/>
            <person name="Wang S."/>
            <person name="Wang H."/>
            <person name="Wang A."/>
            <person name="Jiang F."/>
            <person name="Liu H."/>
            <person name="Zhao H."/>
            <person name="Xu D."/>
            <person name="Zhang Y."/>
        </authorList>
    </citation>
    <scope>NUCLEOTIDE SEQUENCE [LARGE SCALE GENOMIC DNA]</scope>
    <source>
        <strain evidence="2">cv. Punajuju</strain>
    </source>
</reference>
<dbReference type="Proteomes" id="UP001055811">
    <property type="component" value="Linkage Group LG06"/>
</dbReference>
<organism evidence="1 2">
    <name type="scientific">Cichorium intybus</name>
    <name type="common">Chicory</name>
    <dbReference type="NCBI Taxonomy" id="13427"/>
    <lineage>
        <taxon>Eukaryota</taxon>
        <taxon>Viridiplantae</taxon>
        <taxon>Streptophyta</taxon>
        <taxon>Embryophyta</taxon>
        <taxon>Tracheophyta</taxon>
        <taxon>Spermatophyta</taxon>
        <taxon>Magnoliopsida</taxon>
        <taxon>eudicotyledons</taxon>
        <taxon>Gunneridae</taxon>
        <taxon>Pentapetalae</taxon>
        <taxon>asterids</taxon>
        <taxon>campanulids</taxon>
        <taxon>Asterales</taxon>
        <taxon>Asteraceae</taxon>
        <taxon>Cichorioideae</taxon>
        <taxon>Cichorieae</taxon>
        <taxon>Cichoriinae</taxon>
        <taxon>Cichorium</taxon>
    </lineage>
</organism>
<protein>
    <submittedName>
        <fullName evidence="1">Uncharacterized protein</fullName>
    </submittedName>
</protein>
<accession>A0ACB9BNI6</accession>
<evidence type="ECO:0000313" key="2">
    <source>
        <dbReference type="Proteomes" id="UP001055811"/>
    </source>
</evidence>
<name>A0ACB9BNI6_CICIN</name>
<keyword evidence="2" id="KW-1185">Reference proteome</keyword>
<dbReference type="EMBL" id="CM042014">
    <property type="protein sequence ID" value="KAI3723582.1"/>
    <property type="molecule type" value="Genomic_DNA"/>
</dbReference>
<proteinExistence type="predicted"/>
<sequence length="92" mass="10068">MPFPTLRSPFPINSPSTFTANLGAGVAYYRRAMVILLVYDVTDESSVFFSIRRDLKQRLAETDTNAETIKITQQGQISGSSESAQKSVCCGS</sequence>
<comment type="caution">
    <text evidence="1">The sequence shown here is derived from an EMBL/GenBank/DDBJ whole genome shotgun (WGS) entry which is preliminary data.</text>
</comment>